<evidence type="ECO:0000313" key="2">
    <source>
        <dbReference type="Proteomes" id="UP001642540"/>
    </source>
</evidence>
<dbReference type="Proteomes" id="UP001642540">
    <property type="component" value="Unassembled WGS sequence"/>
</dbReference>
<organism evidence="1 2">
    <name type="scientific">Orchesella dallaii</name>
    <dbReference type="NCBI Taxonomy" id="48710"/>
    <lineage>
        <taxon>Eukaryota</taxon>
        <taxon>Metazoa</taxon>
        <taxon>Ecdysozoa</taxon>
        <taxon>Arthropoda</taxon>
        <taxon>Hexapoda</taxon>
        <taxon>Collembola</taxon>
        <taxon>Entomobryomorpha</taxon>
        <taxon>Entomobryoidea</taxon>
        <taxon>Orchesellidae</taxon>
        <taxon>Orchesellinae</taxon>
        <taxon>Orchesella</taxon>
    </lineage>
</organism>
<reference evidence="1 2" key="1">
    <citation type="submission" date="2024-08" db="EMBL/GenBank/DDBJ databases">
        <authorList>
            <person name="Cucini C."/>
            <person name="Frati F."/>
        </authorList>
    </citation>
    <scope>NUCLEOTIDE SEQUENCE [LARGE SCALE GENOMIC DNA]</scope>
</reference>
<dbReference type="Gene3D" id="3.30.710.10">
    <property type="entry name" value="Potassium Channel Kv1.1, Chain A"/>
    <property type="match status" value="1"/>
</dbReference>
<dbReference type="InterPro" id="IPR011333">
    <property type="entry name" value="SKP1/BTB/POZ_sf"/>
</dbReference>
<evidence type="ECO:0008006" key="3">
    <source>
        <dbReference type="Google" id="ProtNLM"/>
    </source>
</evidence>
<dbReference type="EMBL" id="CAXLJM020000151">
    <property type="protein sequence ID" value="CAL8143178.1"/>
    <property type="molecule type" value="Genomic_DNA"/>
</dbReference>
<gene>
    <name evidence="1" type="ORF">ODALV1_LOCUS29325</name>
</gene>
<comment type="caution">
    <text evidence="1">The sequence shown here is derived from an EMBL/GenBank/DDBJ whole genome shotgun (WGS) entry which is preliminary data.</text>
</comment>
<proteinExistence type="predicted"/>
<keyword evidence="2" id="KW-1185">Reference proteome</keyword>
<sequence>MAYKVPGMHQSFEFVNSDSSDLDGDNECDDDPEEEEIADFITTPKFQIVSSAKQESSFFTVNYNTEKNGERKHAVYEYSSSEISIQLKALVTNQNQLMYTYLTKLFKVSEPPCATVFFGKLWDYPEIVLKISGLKLLARLYENEAQLIITVFAEIRGWGESLIDWKTKPLKVSSLGTAETQLKIKSKQLAKFIEKSPSMPVIIITIEGSWKFSPTEPLKPYFATLAKRLMSDEVRLLEGTAIVNTSDGKRLKFPKGILAASSSVFRKQFHNSLVIKVEEDEQRDDCLEIEIHGDGGHETILQSSTVKALMEFLTCFSVREALKNSNVAVELLMTGVFYEIEELELAMKKILLGQPTEWFDTEGLVNLYWYAGQIKEVIQDDEDHAFQSWRPWEILQLKALWSLKGISKIEMSECKLVKKLFPTKSSLHTLMHFISHV</sequence>
<name>A0ABP1S3P3_9HEXA</name>
<accession>A0ABP1S3P3</accession>
<protein>
    <recommendedName>
        <fullName evidence="3">BTB domain-containing protein</fullName>
    </recommendedName>
</protein>
<evidence type="ECO:0000313" key="1">
    <source>
        <dbReference type="EMBL" id="CAL8143178.1"/>
    </source>
</evidence>